<protein>
    <recommendedName>
        <fullName evidence="4">Outer membrane protein with beta-barrel domain</fullName>
    </recommendedName>
</protein>
<dbReference type="RefSeq" id="WP_133473011.1">
    <property type="nucleotide sequence ID" value="NZ_SNWP01000010.1"/>
</dbReference>
<organism evidence="2 3">
    <name type="scientific">Sediminibacterium goheungense</name>
    <dbReference type="NCBI Taxonomy" id="1086393"/>
    <lineage>
        <taxon>Bacteria</taxon>
        <taxon>Pseudomonadati</taxon>
        <taxon>Bacteroidota</taxon>
        <taxon>Chitinophagia</taxon>
        <taxon>Chitinophagales</taxon>
        <taxon>Chitinophagaceae</taxon>
        <taxon>Sediminibacterium</taxon>
    </lineage>
</organism>
<gene>
    <name evidence="2" type="ORF">BC659_0536</name>
</gene>
<feature type="transmembrane region" description="Helical" evidence="1">
    <location>
        <begin position="41"/>
        <end position="59"/>
    </location>
</feature>
<keyword evidence="1" id="KW-0472">Membrane</keyword>
<dbReference type="OrthoDB" id="671870at2"/>
<evidence type="ECO:0000313" key="2">
    <source>
        <dbReference type="EMBL" id="TDO28470.1"/>
    </source>
</evidence>
<dbReference type="EMBL" id="SNWP01000010">
    <property type="protein sequence ID" value="TDO28470.1"/>
    <property type="molecule type" value="Genomic_DNA"/>
</dbReference>
<dbReference type="Proteomes" id="UP000295741">
    <property type="component" value="Unassembled WGS sequence"/>
</dbReference>
<evidence type="ECO:0000313" key="3">
    <source>
        <dbReference type="Proteomes" id="UP000295741"/>
    </source>
</evidence>
<name>A0A4R6IZY8_9BACT</name>
<comment type="caution">
    <text evidence="2">The sequence shown here is derived from an EMBL/GenBank/DDBJ whole genome shotgun (WGS) entry which is preliminary data.</text>
</comment>
<evidence type="ECO:0008006" key="4">
    <source>
        <dbReference type="Google" id="ProtNLM"/>
    </source>
</evidence>
<accession>A0A4R6IZY8</accession>
<dbReference type="AlphaFoldDB" id="A0A4R6IZY8"/>
<sequence>MSDKSFEQQVREELSDLRMKPNAAVWESVAASLQKERKRRWALWLVVLLTAISGATFWWQTGETTKDTLASNILAPSDKKRDLDQIIDKSEKNGHSDNDTVKNRLVPSATEGIQQITASIKMKKNSHDFSSGNHKDKTESATVNKKADFEVIPQSVSSLVLKEKKEGEVEKSERNKVVQLAKEIQAYKQQEKDSIYKDTKKDDIPQTAAIVATQVSHPVKIHTDSSAENELAIKGKKNGIEEMTPVTSLVADSITKKDKIKKTGKWNWYIAVNAGTSGMRNSLRSLLEQTNARAYDNAFSGNGTINTPPVTGGMANPANTKPVVRDAFSFGSSVELMRKMGKKEKHAISFTAGYHLLTTRTGIGRSIIQDTVRFSNVNVTGDENKYYAVKDSARYTSYYHFIQFGARYYRTLTWFRKMDIQWYAGLSVNALISSNGLHLGSTGSSAYLFENRSLLRTLQMDITGGVDFRLGNAKQLLLGPQVQYILTNLSKQPGVNQHLFRPSVRLAFLLGKRK</sequence>
<keyword evidence="3" id="KW-1185">Reference proteome</keyword>
<keyword evidence="1" id="KW-1133">Transmembrane helix</keyword>
<keyword evidence="1" id="KW-0812">Transmembrane</keyword>
<evidence type="ECO:0000256" key="1">
    <source>
        <dbReference type="SAM" id="Phobius"/>
    </source>
</evidence>
<reference evidence="2 3" key="1">
    <citation type="submission" date="2019-03" db="EMBL/GenBank/DDBJ databases">
        <title>Genomic Encyclopedia of Archaeal and Bacterial Type Strains, Phase II (KMG-II): from individual species to whole genera.</title>
        <authorList>
            <person name="Goeker M."/>
        </authorList>
    </citation>
    <scope>NUCLEOTIDE SEQUENCE [LARGE SCALE GENOMIC DNA]</scope>
    <source>
        <strain evidence="2 3">DSM 28323</strain>
    </source>
</reference>
<proteinExistence type="predicted"/>